<dbReference type="InterPro" id="IPR014729">
    <property type="entry name" value="Rossmann-like_a/b/a_fold"/>
</dbReference>
<dbReference type="Proteomes" id="UP000028725">
    <property type="component" value="Unassembled WGS sequence"/>
</dbReference>
<dbReference type="GO" id="GO:0016301">
    <property type="term" value="F:kinase activity"/>
    <property type="evidence" value="ECO:0007669"/>
    <property type="project" value="UniProtKB-KW"/>
</dbReference>
<dbReference type="PANTHER" id="PTHR37512:SF1">
    <property type="entry name" value="NADR_TTD14 AAA DOMAIN-CONTAINING PROTEIN"/>
    <property type="match status" value="1"/>
</dbReference>
<organism evidence="4 5">
    <name type="scientific">Hyalangium minutum</name>
    <dbReference type="NCBI Taxonomy" id="394096"/>
    <lineage>
        <taxon>Bacteria</taxon>
        <taxon>Pseudomonadati</taxon>
        <taxon>Myxococcota</taxon>
        <taxon>Myxococcia</taxon>
        <taxon>Myxococcales</taxon>
        <taxon>Cystobacterineae</taxon>
        <taxon>Archangiaceae</taxon>
        <taxon>Hyalangium</taxon>
    </lineage>
</organism>
<dbReference type="PANTHER" id="PTHR37512">
    <property type="entry name" value="TRIFUNCTIONAL NAD BIOSYNTHESIS/REGULATOR PROTEIN NADR"/>
    <property type="match status" value="1"/>
</dbReference>
<dbReference type="InterPro" id="IPR027417">
    <property type="entry name" value="P-loop_NTPase"/>
</dbReference>
<dbReference type="EMBL" id="JMCB01000040">
    <property type="protein sequence ID" value="KFE58455.1"/>
    <property type="molecule type" value="Genomic_DNA"/>
</dbReference>
<dbReference type="SUPFAM" id="SSF52374">
    <property type="entry name" value="Nucleotidylyl transferase"/>
    <property type="match status" value="1"/>
</dbReference>
<feature type="domain" description="Cytidyltransferase-like" evidence="1">
    <location>
        <begin position="59"/>
        <end position="192"/>
    </location>
</feature>
<name>A0A085VZ30_9BACT</name>
<evidence type="ECO:0000313" key="3">
    <source>
        <dbReference type="EMBL" id="KFE58455.1"/>
    </source>
</evidence>
<dbReference type="AlphaFoldDB" id="A0A085VZ30"/>
<proteinExistence type="predicted"/>
<evidence type="ECO:0000313" key="4">
    <source>
        <dbReference type="EMBL" id="KFE60693.1"/>
    </source>
</evidence>
<dbReference type="InterPro" id="IPR004821">
    <property type="entry name" value="Cyt_trans-like"/>
</dbReference>
<dbReference type="STRING" id="394096.DB31_4875"/>
<keyword evidence="5" id="KW-1185">Reference proteome</keyword>
<sequence length="385" mass="42727">MGLEIDAWYGSGWEPSESDRFIGASRDDLGSQESVAFWHHRTRSLVTPQPSKRAGGALVLGRFNPPHLGHSFLLQAAEQAVQGPLIVFVVGKRQDPLPVPTRRDVIQTLLHGRPFSHATTALDVPITGSPDQPEFWQAWANYLSSRNLHPEIRTLVASDPQAQELASRLKLDFVLVDPERRNVPISATMIRKAPWEHWSFVHPDARRHFTCSVVLLGPEGAGKTTLSQTLAKHYNVSRAPEYVAYWSSKNMGKTPAQGDFDELARAQRAVLATAQGNTKRFFVADTDLISLMLWKERLYGVRERSLLSPSELGDLYLVLDDAPWAGPAHRDEPAARQAFVQSCMEAVRAEGRTPVLISGPRESRAAAAIKAIDTWVKTNPAALER</sequence>
<evidence type="ECO:0000259" key="2">
    <source>
        <dbReference type="Pfam" id="PF13521"/>
    </source>
</evidence>
<dbReference type="SUPFAM" id="SSF52540">
    <property type="entry name" value="P-loop containing nucleoside triphosphate hydrolases"/>
    <property type="match status" value="1"/>
</dbReference>
<reference evidence="4 5" key="1">
    <citation type="submission" date="2014-04" db="EMBL/GenBank/DDBJ databases">
        <title>Genome assembly of Hyalangium minutum DSM 14724.</title>
        <authorList>
            <person name="Sharma G."/>
            <person name="Subramanian S."/>
        </authorList>
    </citation>
    <scope>NUCLEOTIDE SEQUENCE [LARGE SCALE GENOMIC DNA]</scope>
    <source>
        <strain evidence="4 5">DSM 14724</strain>
    </source>
</reference>
<keyword evidence="3" id="KW-0808">Transferase</keyword>
<evidence type="ECO:0000259" key="1">
    <source>
        <dbReference type="Pfam" id="PF01467"/>
    </source>
</evidence>
<gene>
    <name evidence="4" type="ORF">DB31_4875</name>
    <name evidence="3" type="ORF">DB31_6721</name>
</gene>
<feature type="domain" description="NadR/Ttd14 AAA" evidence="2">
    <location>
        <begin position="213"/>
        <end position="364"/>
    </location>
</feature>
<protein>
    <submittedName>
        <fullName evidence="3">Ribosylnicotinamide kinase</fullName>
    </submittedName>
</protein>
<dbReference type="InterPro" id="IPR052735">
    <property type="entry name" value="NAD_biosynth-regulator"/>
</dbReference>
<dbReference type="Pfam" id="PF01467">
    <property type="entry name" value="CTP_transf_like"/>
    <property type="match status" value="1"/>
</dbReference>
<keyword evidence="3" id="KW-0418">Kinase</keyword>
<dbReference type="EMBL" id="JMCB01000029">
    <property type="protein sequence ID" value="KFE60693.1"/>
    <property type="molecule type" value="Genomic_DNA"/>
</dbReference>
<dbReference type="Pfam" id="PF13521">
    <property type="entry name" value="AAA_28"/>
    <property type="match status" value="1"/>
</dbReference>
<comment type="caution">
    <text evidence="4">The sequence shown here is derived from an EMBL/GenBank/DDBJ whole genome shotgun (WGS) entry which is preliminary data.</text>
</comment>
<dbReference type="RefSeq" id="WP_044199023.1">
    <property type="nucleotide sequence ID" value="NZ_JMCB01000029.1"/>
</dbReference>
<dbReference type="Gene3D" id="3.40.50.300">
    <property type="entry name" value="P-loop containing nucleotide triphosphate hydrolases"/>
    <property type="match status" value="1"/>
</dbReference>
<evidence type="ECO:0000313" key="5">
    <source>
        <dbReference type="Proteomes" id="UP000028725"/>
    </source>
</evidence>
<dbReference type="Gene3D" id="3.40.50.620">
    <property type="entry name" value="HUPs"/>
    <property type="match status" value="1"/>
</dbReference>
<dbReference type="InterPro" id="IPR038727">
    <property type="entry name" value="NadR/Ttd14_AAA_dom"/>
</dbReference>
<accession>A0A085VZ30</accession>